<dbReference type="WBParaSite" id="JU765_v2.g2123.t1">
    <property type="protein sequence ID" value="JU765_v2.g2123.t1"/>
    <property type="gene ID" value="JU765_v2.g2123"/>
</dbReference>
<evidence type="ECO:0000313" key="1">
    <source>
        <dbReference type="Proteomes" id="UP000887576"/>
    </source>
</evidence>
<evidence type="ECO:0000313" key="2">
    <source>
        <dbReference type="WBParaSite" id="JU765_v2.g2123.t1"/>
    </source>
</evidence>
<organism evidence="1 2">
    <name type="scientific">Panagrolaimus sp. JU765</name>
    <dbReference type="NCBI Taxonomy" id="591449"/>
    <lineage>
        <taxon>Eukaryota</taxon>
        <taxon>Metazoa</taxon>
        <taxon>Ecdysozoa</taxon>
        <taxon>Nematoda</taxon>
        <taxon>Chromadorea</taxon>
        <taxon>Rhabditida</taxon>
        <taxon>Tylenchina</taxon>
        <taxon>Panagrolaimomorpha</taxon>
        <taxon>Panagrolaimoidea</taxon>
        <taxon>Panagrolaimidae</taxon>
        <taxon>Panagrolaimus</taxon>
    </lineage>
</organism>
<name>A0AC34QZY3_9BILA</name>
<sequence>FQNLFEPFLKSFFVRGSDSKHVKQLKLQILTSLVTETNVQIVIRELQAYLHMPDLASSAIEAIGRCALHVSASSETCLSCLVNLISSPKESIVCASVVVLKRLLHANAPIPLLKRLIKLIHTIKAPPARACVIWLVSTHIDKVPNMAPDLLRVLVKSFCDEDELVKLQILNLAVKLWSTDREKCELLVKYVIQLARYDRSYDIRDRCRFVRNFILKEDCAFPLRLFMSHKPAPAVHNQFSDRINFQLGTLSHLLNQKCAGYAELPDFPDQAPDPTLIHTIKAPPARACVIWLVSTHIDKVPNMAPDLLRVLVKSFCDEDELVKLQILNLAVKLWSTDREKCELLVKYVIQLARYDRSYDIRDRCRFVRNFILKEDCAFPLRLFMSHKPAPAVHNQFSDRINFQLGTLSHLLNQKCSGYAELPDFPDQAPDPTVRRNAMPLGIDEVAQDALKSNTSDLDKFYTDEDESEEESEEDGEEGESEEDEEEEGEEVEEDESSEESEEEETTEESSEEDIEVRPAPAPVVKEKPKVEAKKKQDLLVDLDFSDVAVGAFSNFLRTSAQFVDPHFNSAFKDDMIQVDFRFTREPSFFSNSMTAVEFRISHRDSDDAEIVLAPLSPASTSGLVRITDLKPHDFRQVVVGIDFADQTVPSEWSISIDDKSIGNFSVKPSIGELVEGIELSKKQFDDEKKKLIGAHEHVSKIHNFQIDTFYRFVNCKSVLCADNSFAAQTISKKEIVLLCFTQKQDDEYELEVNCSDVKFGVKFTKELAEILSKQ</sequence>
<protein>
    <submittedName>
        <fullName evidence="2">AP-3 complex subunit beta</fullName>
    </submittedName>
</protein>
<dbReference type="Proteomes" id="UP000887576">
    <property type="component" value="Unplaced"/>
</dbReference>
<proteinExistence type="predicted"/>
<accession>A0AC34QZY3</accession>
<reference evidence="2" key="1">
    <citation type="submission" date="2022-11" db="UniProtKB">
        <authorList>
            <consortium name="WormBaseParasite"/>
        </authorList>
    </citation>
    <scope>IDENTIFICATION</scope>
</reference>